<evidence type="ECO:0000256" key="5">
    <source>
        <dbReference type="PIRSR" id="PIRSR622684-1"/>
    </source>
</evidence>
<evidence type="ECO:0000256" key="4">
    <source>
        <dbReference type="ARBA" id="ARBA00022807"/>
    </source>
</evidence>
<dbReference type="EMBL" id="CAWUFR010001022">
    <property type="protein sequence ID" value="CAK6982436.1"/>
    <property type="molecule type" value="Genomic_DNA"/>
</dbReference>
<evidence type="ECO:0000256" key="1">
    <source>
        <dbReference type="ARBA" id="ARBA00007623"/>
    </source>
</evidence>
<evidence type="ECO:0000256" key="2">
    <source>
        <dbReference type="ARBA" id="ARBA00022670"/>
    </source>
</evidence>
<feature type="active site" evidence="5">
    <location>
        <position position="78"/>
    </location>
</feature>
<evidence type="ECO:0000313" key="8">
    <source>
        <dbReference type="EMBL" id="CAK6982436.1"/>
    </source>
</evidence>
<dbReference type="PANTHER" id="PTHR10183:SF402">
    <property type="entry name" value="CALPAIN-5"/>
    <property type="match status" value="1"/>
</dbReference>
<feature type="domain" description="Calpain catalytic" evidence="7">
    <location>
        <begin position="23"/>
        <end position="97"/>
    </location>
</feature>
<dbReference type="InterPro" id="IPR038765">
    <property type="entry name" value="Papain-like_cys_pep_sf"/>
</dbReference>
<dbReference type="PRINTS" id="PR00704">
    <property type="entry name" value="CALPAIN"/>
</dbReference>
<dbReference type="PROSITE" id="PS00139">
    <property type="entry name" value="THIOL_PROTEASE_CYS"/>
    <property type="match status" value="1"/>
</dbReference>
<dbReference type="Proteomes" id="UP001314229">
    <property type="component" value="Unassembled WGS sequence"/>
</dbReference>
<sequence length="109" mass="12506">MAVPYEGQSFSALRRKCQQSGTLFEDPLFPASDQSLFYQNNRIGRVTWKRPKELSSDPHLFVDGISAHDLHQGQLGNCWFVAACSSLASREALWQKVRERHSKDIIKRE</sequence>
<accession>A0AAV1QEF6</accession>
<dbReference type="GO" id="GO:0004198">
    <property type="term" value="F:calcium-dependent cysteine-type endopeptidase activity"/>
    <property type="evidence" value="ECO:0007669"/>
    <property type="project" value="InterPro"/>
</dbReference>
<keyword evidence="2" id="KW-0645">Protease</keyword>
<dbReference type="GO" id="GO:0006508">
    <property type="term" value="P:proteolysis"/>
    <property type="evidence" value="ECO:0007669"/>
    <property type="project" value="UniProtKB-KW"/>
</dbReference>
<dbReference type="AlphaFoldDB" id="A0AAV1QEF6"/>
<dbReference type="GO" id="GO:0005737">
    <property type="term" value="C:cytoplasm"/>
    <property type="evidence" value="ECO:0007669"/>
    <property type="project" value="TreeGrafter"/>
</dbReference>
<gene>
    <name evidence="8" type="ORF">FSCOSCO3_A029992</name>
</gene>
<dbReference type="Pfam" id="PF00648">
    <property type="entry name" value="Peptidase_C2"/>
    <property type="match status" value="1"/>
</dbReference>
<keyword evidence="9" id="KW-1185">Reference proteome</keyword>
<comment type="caution">
    <text evidence="8">The sequence shown here is derived from an EMBL/GenBank/DDBJ whole genome shotgun (WGS) entry which is preliminary data.</text>
</comment>
<organism evidence="8 9">
    <name type="scientific">Scomber scombrus</name>
    <name type="common">Atlantic mackerel</name>
    <name type="synonym">Scomber vernalis</name>
    <dbReference type="NCBI Taxonomy" id="13677"/>
    <lineage>
        <taxon>Eukaryota</taxon>
        <taxon>Metazoa</taxon>
        <taxon>Chordata</taxon>
        <taxon>Craniata</taxon>
        <taxon>Vertebrata</taxon>
        <taxon>Euteleostomi</taxon>
        <taxon>Actinopterygii</taxon>
        <taxon>Neopterygii</taxon>
        <taxon>Teleostei</taxon>
        <taxon>Neoteleostei</taxon>
        <taxon>Acanthomorphata</taxon>
        <taxon>Pelagiaria</taxon>
        <taxon>Scombriformes</taxon>
        <taxon>Scombridae</taxon>
        <taxon>Scomber</taxon>
    </lineage>
</organism>
<dbReference type="SUPFAM" id="SSF54001">
    <property type="entry name" value="Cysteine proteinases"/>
    <property type="match status" value="1"/>
</dbReference>
<reference evidence="8 9" key="1">
    <citation type="submission" date="2024-01" db="EMBL/GenBank/DDBJ databases">
        <authorList>
            <person name="Alioto T."/>
            <person name="Alioto T."/>
            <person name="Gomez Garrido J."/>
        </authorList>
    </citation>
    <scope>NUCLEOTIDE SEQUENCE [LARGE SCALE GENOMIC DNA]</scope>
</reference>
<comment type="similarity">
    <text evidence="1">Belongs to the peptidase C2 family.</text>
</comment>
<evidence type="ECO:0000313" key="9">
    <source>
        <dbReference type="Proteomes" id="UP001314229"/>
    </source>
</evidence>
<protein>
    <submittedName>
        <fullName evidence="8">Calpain-5</fullName>
    </submittedName>
</protein>
<dbReference type="InterPro" id="IPR022684">
    <property type="entry name" value="Calpain_cysteine_protease"/>
</dbReference>
<name>A0AAV1QEF6_SCOSC</name>
<evidence type="ECO:0000256" key="3">
    <source>
        <dbReference type="ARBA" id="ARBA00022801"/>
    </source>
</evidence>
<dbReference type="InterPro" id="IPR001300">
    <property type="entry name" value="Peptidase_C2_calpain_cat"/>
</dbReference>
<dbReference type="InterPro" id="IPR000169">
    <property type="entry name" value="Pept_cys_AS"/>
</dbReference>
<proteinExistence type="inferred from homology"/>
<keyword evidence="3" id="KW-0378">Hydrolase</keyword>
<dbReference type="PROSITE" id="PS50203">
    <property type="entry name" value="CALPAIN_CAT"/>
    <property type="match status" value="1"/>
</dbReference>
<evidence type="ECO:0000256" key="6">
    <source>
        <dbReference type="PROSITE-ProRule" id="PRU00239"/>
    </source>
</evidence>
<dbReference type="PANTHER" id="PTHR10183">
    <property type="entry name" value="CALPAIN"/>
    <property type="match status" value="1"/>
</dbReference>
<keyword evidence="4" id="KW-0788">Thiol protease</keyword>
<comment type="caution">
    <text evidence="6">Lacks conserved residue(s) required for the propagation of feature annotation.</text>
</comment>
<evidence type="ECO:0000259" key="7">
    <source>
        <dbReference type="PROSITE" id="PS50203"/>
    </source>
</evidence>